<dbReference type="Pfam" id="PF00067">
    <property type="entry name" value="p450"/>
    <property type="match status" value="1"/>
</dbReference>
<keyword evidence="7 9" id="KW-0408">Iron</keyword>
<sequence>MLGKPDVWIGLILFTFILALSGVFLLRKTQLLPPGPPPKAFSGNVHQMPRVSPWTTFTEWSKQYGSSIIHYSFFGRHFIVLNSVEAALELLEHRSNTYSDRPVVWMYNELAGRGMSVFTVSSQHPHHKIYRRLLQSCLNPRAVQTYRGIMERELRILLEGLLNTPESYAKHLRRNAGAVVLDLAYGWPVTSDDDYFVSLMEEAFALHKQVVRPGRWLVEVMPFLRFVPSWMPGAHFKRFAFSVRERMKAIDQAPLQWTKQQMASDNAKESFTSQHLQPQDGHYVDKDEERMIGWCASALYAGGADTTVSIMQSFIALMMQYPDVQKEAQTEIDSLLGDHRLPNLDDQTSLPYVSALFKEILRYSPAARLGLPHCVIQEDTYNGYRIPKNSTIMANIWAICRDPLVYTDPDIFDPSRFLTRNEMDPRKLAFGFGRRVCPGAGFAETSVILNITNILACFNILKPVDVNTGVEYCPEISYTTGVTSHPSPFQCRIVPRPRSSVHLFNS</sequence>
<evidence type="ECO:0000256" key="8">
    <source>
        <dbReference type="ARBA" id="ARBA00023033"/>
    </source>
</evidence>
<dbReference type="InterPro" id="IPR036396">
    <property type="entry name" value="Cyt_P450_sf"/>
</dbReference>
<dbReference type="InterPro" id="IPR001128">
    <property type="entry name" value="Cyt_P450"/>
</dbReference>
<accession>A0A2H3EM04</accession>
<dbReference type="CDD" id="cd11065">
    <property type="entry name" value="CYP64-like"/>
    <property type="match status" value="1"/>
</dbReference>
<dbReference type="PROSITE" id="PS00086">
    <property type="entry name" value="CYTOCHROME_P450"/>
    <property type="match status" value="1"/>
</dbReference>
<organism evidence="12 13">
    <name type="scientific">Armillaria gallica</name>
    <name type="common">Bulbous honey fungus</name>
    <name type="synonym">Armillaria bulbosa</name>
    <dbReference type="NCBI Taxonomy" id="47427"/>
    <lineage>
        <taxon>Eukaryota</taxon>
        <taxon>Fungi</taxon>
        <taxon>Dikarya</taxon>
        <taxon>Basidiomycota</taxon>
        <taxon>Agaricomycotina</taxon>
        <taxon>Agaricomycetes</taxon>
        <taxon>Agaricomycetidae</taxon>
        <taxon>Agaricales</taxon>
        <taxon>Marasmiineae</taxon>
        <taxon>Physalacriaceae</taxon>
        <taxon>Armillaria</taxon>
    </lineage>
</organism>
<dbReference type="AlphaFoldDB" id="A0A2H3EM04"/>
<dbReference type="GO" id="GO:0005506">
    <property type="term" value="F:iron ion binding"/>
    <property type="evidence" value="ECO:0007669"/>
    <property type="project" value="InterPro"/>
</dbReference>
<dbReference type="PANTHER" id="PTHR46300">
    <property type="entry name" value="P450, PUTATIVE (EUROFUNG)-RELATED-RELATED"/>
    <property type="match status" value="1"/>
</dbReference>
<comment type="pathway">
    <text evidence="2">Secondary metabolite biosynthesis.</text>
</comment>
<comment type="cofactor">
    <cofactor evidence="1 9">
        <name>heme</name>
        <dbReference type="ChEBI" id="CHEBI:30413"/>
    </cofactor>
</comment>
<name>A0A2H3EM04_ARMGA</name>
<protein>
    <submittedName>
        <fullName evidence="12">Cytochrome P450</fullName>
    </submittedName>
</protein>
<dbReference type="GO" id="GO:0020037">
    <property type="term" value="F:heme binding"/>
    <property type="evidence" value="ECO:0007669"/>
    <property type="project" value="InterPro"/>
</dbReference>
<keyword evidence="5 9" id="KW-0479">Metal-binding</keyword>
<keyword evidence="11" id="KW-0472">Membrane</keyword>
<keyword evidence="4 9" id="KW-0349">Heme</keyword>
<evidence type="ECO:0000256" key="9">
    <source>
        <dbReference type="PIRSR" id="PIRSR602401-1"/>
    </source>
</evidence>
<evidence type="ECO:0000313" key="12">
    <source>
        <dbReference type="EMBL" id="PBL01818.1"/>
    </source>
</evidence>
<dbReference type="GO" id="GO:0004497">
    <property type="term" value="F:monooxygenase activity"/>
    <property type="evidence" value="ECO:0007669"/>
    <property type="project" value="UniProtKB-KW"/>
</dbReference>
<dbReference type="OMA" id="IMANIWA"/>
<evidence type="ECO:0000256" key="4">
    <source>
        <dbReference type="ARBA" id="ARBA00022617"/>
    </source>
</evidence>
<dbReference type="InParanoid" id="A0A2H3EM04"/>
<evidence type="ECO:0000256" key="1">
    <source>
        <dbReference type="ARBA" id="ARBA00001971"/>
    </source>
</evidence>
<evidence type="ECO:0000256" key="6">
    <source>
        <dbReference type="ARBA" id="ARBA00023002"/>
    </source>
</evidence>
<dbReference type="PRINTS" id="PR00385">
    <property type="entry name" value="P450"/>
</dbReference>
<keyword evidence="6 10" id="KW-0560">Oxidoreductase</keyword>
<dbReference type="SUPFAM" id="SSF48264">
    <property type="entry name" value="Cytochrome P450"/>
    <property type="match status" value="1"/>
</dbReference>
<dbReference type="PRINTS" id="PR00463">
    <property type="entry name" value="EP450I"/>
</dbReference>
<dbReference type="InterPro" id="IPR002401">
    <property type="entry name" value="Cyt_P450_E_grp-I"/>
</dbReference>
<feature type="transmembrane region" description="Helical" evidence="11">
    <location>
        <begin position="7"/>
        <end position="26"/>
    </location>
</feature>
<keyword evidence="8 10" id="KW-0503">Monooxygenase</keyword>
<dbReference type="Proteomes" id="UP000217790">
    <property type="component" value="Unassembled WGS sequence"/>
</dbReference>
<evidence type="ECO:0000313" key="13">
    <source>
        <dbReference type="Proteomes" id="UP000217790"/>
    </source>
</evidence>
<evidence type="ECO:0000256" key="3">
    <source>
        <dbReference type="ARBA" id="ARBA00010617"/>
    </source>
</evidence>
<evidence type="ECO:0000256" key="10">
    <source>
        <dbReference type="RuleBase" id="RU000461"/>
    </source>
</evidence>
<evidence type="ECO:0000256" key="11">
    <source>
        <dbReference type="SAM" id="Phobius"/>
    </source>
</evidence>
<dbReference type="InterPro" id="IPR050364">
    <property type="entry name" value="Cytochrome_P450_fung"/>
</dbReference>
<proteinExistence type="inferred from homology"/>
<keyword evidence="11" id="KW-1133">Transmembrane helix</keyword>
<dbReference type="PANTHER" id="PTHR46300:SF7">
    <property type="entry name" value="P450, PUTATIVE (EUROFUNG)-RELATED"/>
    <property type="match status" value="1"/>
</dbReference>
<dbReference type="GO" id="GO:0016705">
    <property type="term" value="F:oxidoreductase activity, acting on paired donors, with incorporation or reduction of molecular oxygen"/>
    <property type="evidence" value="ECO:0007669"/>
    <property type="project" value="InterPro"/>
</dbReference>
<evidence type="ECO:0000256" key="2">
    <source>
        <dbReference type="ARBA" id="ARBA00005179"/>
    </source>
</evidence>
<dbReference type="Gene3D" id="1.10.630.10">
    <property type="entry name" value="Cytochrome P450"/>
    <property type="match status" value="1"/>
</dbReference>
<evidence type="ECO:0000256" key="7">
    <source>
        <dbReference type="ARBA" id="ARBA00023004"/>
    </source>
</evidence>
<dbReference type="OrthoDB" id="2789670at2759"/>
<comment type="similarity">
    <text evidence="3 10">Belongs to the cytochrome P450 family.</text>
</comment>
<reference evidence="13" key="1">
    <citation type="journal article" date="2017" name="Nat. Ecol. Evol.">
        <title>Genome expansion and lineage-specific genetic innovations in the forest pathogenic fungi Armillaria.</title>
        <authorList>
            <person name="Sipos G."/>
            <person name="Prasanna A.N."/>
            <person name="Walter M.C."/>
            <person name="O'Connor E."/>
            <person name="Balint B."/>
            <person name="Krizsan K."/>
            <person name="Kiss B."/>
            <person name="Hess J."/>
            <person name="Varga T."/>
            <person name="Slot J."/>
            <person name="Riley R."/>
            <person name="Boka B."/>
            <person name="Rigling D."/>
            <person name="Barry K."/>
            <person name="Lee J."/>
            <person name="Mihaltcheva S."/>
            <person name="LaButti K."/>
            <person name="Lipzen A."/>
            <person name="Waldron R."/>
            <person name="Moloney N.M."/>
            <person name="Sperisen C."/>
            <person name="Kredics L."/>
            <person name="Vagvoelgyi C."/>
            <person name="Patrignani A."/>
            <person name="Fitzpatrick D."/>
            <person name="Nagy I."/>
            <person name="Doyle S."/>
            <person name="Anderson J.B."/>
            <person name="Grigoriev I.V."/>
            <person name="Gueldener U."/>
            <person name="Muensterkoetter M."/>
            <person name="Nagy L.G."/>
        </authorList>
    </citation>
    <scope>NUCLEOTIDE SEQUENCE [LARGE SCALE GENOMIC DNA]</scope>
    <source>
        <strain evidence="13">Ar21-2</strain>
    </source>
</reference>
<dbReference type="InterPro" id="IPR017972">
    <property type="entry name" value="Cyt_P450_CS"/>
</dbReference>
<keyword evidence="11" id="KW-0812">Transmembrane</keyword>
<dbReference type="EMBL" id="KZ293645">
    <property type="protein sequence ID" value="PBL01818.1"/>
    <property type="molecule type" value="Genomic_DNA"/>
</dbReference>
<keyword evidence="13" id="KW-1185">Reference proteome</keyword>
<gene>
    <name evidence="12" type="ORF">ARMGADRAFT_980227</name>
</gene>
<evidence type="ECO:0000256" key="5">
    <source>
        <dbReference type="ARBA" id="ARBA00022723"/>
    </source>
</evidence>
<feature type="binding site" description="axial binding residue" evidence="9">
    <location>
        <position position="437"/>
    </location>
    <ligand>
        <name>heme</name>
        <dbReference type="ChEBI" id="CHEBI:30413"/>
    </ligand>
    <ligandPart>
        <name>Fe</name>
        <dbReference type="ChEBI" id="CHEBI:18248"/>
    </ligandPart>
</feature>
<dbReference type="STRING" id="47427.A0A2H3EM04"/>